<gene>
    <name evidence="6" type="ORF">TsocGM_24790</name>
</gene>
<evidence type="ECO:0000256" key="4">
    <source>
        <dbReference type="ARBA" id="ARBA00022840"/>
    </source>
</evidence>
<feature type="domain" description="Helicase C-terminal" evidence="5">
    <location>
        <begin position="14"/>
        <end position="196"/>
    </location>
</feature>
<dbReference type="PANTHER" id="PTHR47961:SF6">
    <property type="entry name" value="DNA-DIRECTED DNA POLYMERASE"/>
    <property type="match status" value="1"/>
</dbReference>
<reference evidence="6 7" key="1">
    <citation type="submission" date="2018-12" db="EMBL/GenBank/DDBJ databases">
        <authorList>
            <person name="Toschakov S.V."/>
        </authorList>
    </citation>
    <scope>NUCLEOTIDE SEQUENCE [LARGE SCALE GENOMIC DNA]</scope>
    <source>
        <strain evidence="6 7">GM2012</strain>
    </source>
</reference>
<proteinExistence type="predicted"/>
<evidence type="ECO:0000256" key="3">
    <source>
        <dbReference type="ARBA" id="ARBA00022806"/>
    </source>
</evidence>
<reference evidence="6 7" key="2">
    <citation type="submission" date="2019-01" db="EMBL/GenBank/DDBJ databases">
        <title>Tautonia sociabilis, a novel thermotolerant planctomycete of Isosphaeraceae family, isolated from a 4000 m deep subterranean habitat.</title>
        <authorList>
            <person name="Kovaleva O.L."/>
            <person name="Elcheninov A.G."/>
            <person name="Van Heerden E."/>
            <person name="Toshchakov S.V."/>
            <person name="Novikov A."/>
            <person name="Bonch-Osmolovskaya E.A."/>
            <person name="Kublanov I.V."/>
        </authorList>
    </citation>
    <scope>NUCLEOTIDE SEQUENCE [LARGE SCALE GENOMIC DNA]</scope>
    <source>
        <strain evidence="6 7">GM2012</strain>
    </source>
</reference>
<dbReference type="PANTHER" id="PTHR47961">
    <property type="entry name" value="DNA POLYMERASE THETA, PUTATIVE (AFU_ORTHOLOGUE AFUA_1G05260)-RELATED"/>
    <property type="match status" value="1"/>
</dbReference>
<sequence>MTMVFFARKVSAEPLGRAIVEAIRFKDGIARAAGDSFSLPTDDGCRDELDRCQRLIREHMGSDSVVGQCLDAGVVVHHGSLPQPVRLGLERVVRRGAVRLVVATTTLAQGVNFPIRTVIVHSLDHGQGERVSPMDFWNICGRAGRGMKENEGQVLFFVNDSFKEWEETKTPAFRRQPDGWKRSKWEAWRGEQGRARSVYVSAYGNYEVQSALLSLLRKVVDLWRMTHPAVQVDELCDALANHKLDLFGVEDGVDLENLLSTFDGLTLALTEGVDADEVPPELFEDLLGRSLAFLQLRSDQERRAASRIFAARLQNLSSRHPTAATRQLFYRLGLPLRDCERVDAATDHLLDLFLRAEGFSTWDVGERATLLASVADFLFQLDELTPSGELPPCWRRLIGLWISGQNPTQISQDAEVVACDMDAQAVSRRIDDVCWYRLPWGYNMLSIHLKHAAEGAQCALPPVCDYFSSLVKYGVHEPVACWLLSLGVQSRIAALRGAELVGTDVPDPKALLEWLLAGGLDTLRMRGLDRESLLAIESAVASYGGEVRRSSRPYTRIPLPSDSTTASLRGGTRLLLQRIDHDRSGTFRVLTLDGTLVGDYTLEQPDEVLWTMLETPELVSAVVQPLAGDGSSRSLEVLVTAV</sequence>
<dbReference type="EMBL" id="RYZH01000087">
    <property type="protein sequence ID" value="RUL81700.1"/>
    <property type="molecule type" value="Genomic_DNA"/>
</dbReference>
<dbReference type="PROSITE" id="PS51194">
    <property type="entry name" value="HELICASE_CTER"/>
    <property type="match status" value="1"/>
</dbReference>
<keyword evidence="2" id="KW-0378">Hydrolase</keyword>
<comment type="caution">
    <text evidence="6">The sequence shown here is derived from an EMBL/GenBank/DDBJ whole genome shotgun (WGS) entry which is preliminary data.</text>
</comment>
<accession>A0A432MD00</accession>
<evidence type="ECO:0000256" key="1">
    <source>
        <dbReference type="ARBA" id="ARBA00022741"/>
    </source>
</evidence>
<dbReference type="RefSeq" id="WP_126728149.1">
    <property type="nucleotide sequence ID" value="NZ_RYZH01000087.1"/>
</dbReference>
<dbReference type="InterPro" id="IPR027417">
    <property type="entry name" value="P-loop_NTPase"/>
</dbReference>
<dbReference type="Proteomes" id="UP000280296">
    <property type="component" value="Unassembled WGS sequence"/>
</dbReference>
<keyword evidence="1" id="KW-0547">Nucleotide-binding</keyword>
<name>A0A432MD00_9BACT</name>
<dbReference type="GO" id="GO:0005524">
    <property type="term" value="F:ATP binding"/>
    <property type="evidence" value="ECO:0007669"/>
    <property type="project" value="UniProtKB-KW"/>
</dbReference>
<evidence type="ECO:0000256" key="2">
    <source>
        <dbReference type="ARBA" id="ARBA00022801"/>
    </source>
</evidence>
<dbReference type="GO" id="GO:0016787">
    <property type="term" value="F:hydrolase activity"/>
    <property type="evidence" value="ECO:0007669"/>
    <property type="project" value="UniProtKB-KW"/>
</dbReference>
<dbReference type="Pfam" id="PF00271">
    <property type="entry name" value="Helicase_C"/>
    <property type="match status" value="1"/>
</dbReference>
<keyword evidence="4" id="KW-0067">ATP-binding</keyword>
<dbReference type="InterPro" id="IPR001650">
    <property type="entry name" value="Helicase_C-like"/>
</dbReference>
<dbReference type="GO" id="GO:0004386">
    <property type="term" value="F:helicase activity"/>
    <property type="evidence" value="ECO:0007669"/>
    <property type="project" value="UniProtKB-KW"/>
</dbReference>
<protein>
    <recommendedName>
        <fullName evidence="5">Helicase C-terminal domain-containing protein</fullName>
    </recommendedName>
</protein>
<dbReference type="OrthoDB" id="221352at2"/>
<dbReference type="InterPro" id="IPR050474">
    <property type="entry name" value="Hel308_SKI2-like"/>
</dbReference>
<evidence type="ECO:0000259" key="5">
    <source>
        <dbReference type="PROSITE" id="PS51194"/>
    </source>
</evidence>
<dbReference type="Gene3D" id="3.40.50.300">
    <property type="entry name" value="P-loop containing nucleotide triphosphate hydrolases"/>
    <property type="match status" value="1"/>
</dbReference>
<keyword evidence="7" id="KW-1185">Reference proteome</keyword>
<dbReference type="SUPFAM" id="SSF52540">
    <property type="entry name" value="P-loop containing nucleoside triphosphate hydrolases"/>
    <property type="match status" value="1"/>
</dbReference>
<evidence type="ECO:0000313" key="6">
    <source>
        <dbReference type="EMBL" id="RUL81700.1"/>
    </source>
</evidence>
<dbReference type="AlphaFoldDB" id="A0A432MD00"/>
<keyword evidence="3" id="KW-0347">Helicase</keyword>
<organism evidence="6 7">
    <name type="scientific">Tautonia sociabilis</name>
    <dbReference type="NCBI Taxonomy" id="2080755"/>
    <lineage>
        <taxon>Bacteria</taxon>
        <taxon>Pseudomonadati</taxon>
        <taxon>Planctomycetota</taxon>
        <taxon>Planctomycetia</taxon>
        <taxon>Isosphaerales</taxon>
        <taxon>Isosphaeraceae</taxon>
        <taxon>Tautonia</taxon>
    </lineage>
</organism>
<evidence type="ECO:0000313" key="7">
    <source>
        <dbReference type="Proteomes" id="UP000280296"/>
    </source>
</evidence>
<dbReference type="SMART" id="SM00490">
    <property type="entry name" value="HELICc"/>
    <property type="match status" value="1"/>
</dbReference>